<evidence type="ECO:0000256" key="4">
    <source>
        <dbReference type="PROSITE-ProRule" id="PRU00289"/>
    </source>
</evidence>
<sequence>MRDALLVLTVLAATAAGLWAWRRLHYPSFWLALGFPLAALFVRTSWRRVALGCGLTKKRQRWWFTTVPGAIASTGLVKVRRRFQRVAVDTKPFMWLPLPTRNGWRVTLHTLEGQTPGDYADAAERLAHSWGVHAVRVSSDKPGRVRLSVTVRDPLVKVEELPPSTELLKVTVGRLETGGPWVIDFKTVPHWINAGATQSGKSNLANALIVGLAPQPVALVGFDLKGGVEFTPYAPRLSALATTRAESVTLLEDLVGLMLDRMGLCRQAGARNIWQLPPAIRPVPVVVLVDELAELYLMADKSEKDEIAKTSTALLRVAQLGRAFGIYLFCCGQRIGSDLGPGVTSLRAQCSGRICHRVNDPETATMTLGDLDPAALVSARAIAAETPGVAIVASHRRDPLYAAYVLVLATGLRRGELLGLRWQDVDLDNAEMTIAWQLQRVRGQLHHRETKTEASDAVLPLIDVCVTALKGRREDRERSRRAAGNEWIENGLVFTTRTGRPIEPRNFNRSFAKAIEHAKVRSIPVHATRKTCASLLVALDVHPRIAMQILRHSQIAVTMNIYSEVSSEATRNALRRLGEQLF</sequence>
<gene>
    <name evidence="8" type="ORF">ITP53_50625</name>
</gene>
<dbReference type="InterPro" id="IPR027417">
    <property type="entry name" value="P-loop_NTPase"/>
</dbReference>
<keyword evidence="2 4" id="KW-0067">ATP-binding</keyword>
<dbReference type="InterPro" id="IPR002104">
    <property type="entry name" value="Integrase_catalytic"/>
</dbReference>
<name>A0A931ART6_9ACTN</name>
<keyword evidence="1 4" id="KW-0547">Nucleotide-binding</keyword>
<keyword evidence="5" id="KW-0812">Transmembrane</keyword>
<keyword evidence="5" id="KW-0472">Membrane</keyword>
<feature type="domain" description="FtsK" evidence="6">
    <location>
        <begin position="178"/>
        <end position="365"/>
    </location>
</feature>
<dbReference type="GO" id="GO:0003677">
    <property type="term" value="F:DNA binding"/>
    <property type="evidence" value="ECO:0007669"/>
    <property type="project" value="InterPro"/>
</dbReference>
<accession>A0A931ART6</accession>
<evidence type="ECO:0000256" key="1">
    <source>
        <dbReference type="ARBA" id="ARBA00022741"/>
    </source>
</evidence>
<dbReference type="CDD" id="cd01189">
    <property type="entry name" value="INT_ICEBs1_C_like"/>
    <property type="match status" value="1"/>
</dbReference>
<keyword evidence="5" id="KW-1133">Transmembrane helix</keyword>
<evidence type="ECO:0000256" key="2">
    <source>
        <dbReference type="ARBA" id="ARBA00022840"/>
    </source>
</evidence>
<reference evidence="8" key="1">
    <citation type="submission" date="2020-11" db="EMBL/GenBank/DDBJ databases">
        <title>Whole-genome analyses of Nonomuraea sp. K274.</title>
        <authorList>
            <person name="Veyisoglu A."/>
        </authorList>
    </citation>
    <scope>NUCLEOTIDE SEQUENCE</scope>
    <source>
        <strain evidence="8">K274</strain>
    </source>
</reference>
<proteinExistence type="predicted"/>
<dbReference type="Pfam" id="PF00589">
    <property type="entry name" value="Phage_integrase"/>
    <property type="match status" value="1"/>
</dbReference>
<dbReference type="EMBL" id="JADOGI010000319">
    <property type="protein sequence ID" value="MBF8193802.1"/>
    <property type="molecule type" value="Genomic_DNA"/>
</dbReference>
<dbReference type="Pfam" id="PF01580">
    <property type="entry name" value="FtsK_SpoIIIE"/>
    <property type="match status" value="2"/>
</dbReference>
<evidence type="ECO:0000259" key="7">
    <source>
        <dbReference type="PROSITE" id="PS51898"/>
    </source>
</evidence>
<evidence type="ECO:0000313" key="9">
    <source>
        <dbReference type="Proteomes" id="UP000605361"/>
    </source>
</evidence>
<comment type="caution">
    <text evidence="8">The sequence shown here is derived from an EMBL/GenBank/DDBJ whole genome shotgun (WGS) entry which is preliminary data.</text>
</comment>
<dbReference type="PROSITE" id="PS50901">
    <property type="entry name" value="FTSK"/>
    <property type="match status" value="1"/>
</dbReference>
<dbReference type="InterPro" id="IPR002543">
    <property type="entry name" value="FtsK_dom"/>
</dbReference>
<feature type="transmembrane region" description="Helical" evidence="5">
    <location>
        <begin position="25"/>
        <end position="42"/>
    </location>
</feature>
<dbReference type="GO" id="GO:0006310">
    <property type="term" value="P:DNA recombination"/>
    <property type="evidence" value="ECO:0007669"/>
    <property type="project" value="UniProtKB-KW"/>
</dbReference>
<dbReference type="Gene3D" id="3.40.50.300">
    <property type="entry name" value="P-loop containing nucleotide triphosphate hydrolases"/>
    <property type="match status" value="1"/>
</dbReference>
<keyword evidence="9" id="KW-1185">Reference proteome</keyword>
<protein>
    <submittedName>
        <fullName evidence="8">Tyrosine-type recombinase/integrase</fullName>
    </submittedName>
</protein>
<dbReference type="Proteomes" id="UP000605361">
    <property type="component" value="Unassembled WGS sequence"/>
</dbReference>
<evidence type="ECO:0000313" key="8">
    <source>
        <dbReference type="EMBL" id="MBF8193802.1"/>
    </source>
</evidence>
<dbReference type="AlphaFoldDB" id="A0A931ART6"/>
<evidence type="ECO:0000256" key="5">
    <source>
        <dbReference type="SAM" id="Phobius"/>
    </source>
</evidence>
<dbReference type="GO" id="GO:0015074">
    <property type="term" value="P:DNA integration"/>
    <property type="evidence" value="ECO:0007669"/>
    <property type="project" value="InterPro"/>
</dbReference>
<dbReference type="RefSeq" id="WP_195902651.1">
    <property type="nucleotide sequence ID" value="NZ_JADOGI010000319.1"/>
</dbReference>
<feature type="binding site" evidence="4">
    <location>
        <begin position="195"/>
        <end position="202"/>
    </location>
    <ligand>
        <name>ATP</name>
        <dbReference type="ChEBI" id="CHEBI:30616"/>
    </ligand>
</feature>
<evidence type="ECO:0000259" key="6">
    <source>
        <dbReference type="PROSITE" id="PS50901"/>
    </source>
</evidence>
<dbReference type="InterPro" id="IPR013762">
    <property type="entry name" value="Integrase-like_cat_sf"/>
</dbReference>
<keyword evidence="3" id="KW-0233">DNA recombination</keyword>
<evidence type="ECO:0000256" key="3">
    <source>
        <dbReference type="ARBA" id="ARBA00023172"/>
    </source>
</evidence>
<dbReference type="GO" id="GO:0005524">
    <property type="term" value="F:ATP binding"/>
    <property type="evidence" value="ECO:0007669"/>
    <property type="project" value="UniProtKB-UniRule"/>
</dbReference>
<dbReference type="InterPro" id="IPR050206">
    <property type="entry name" value="FtsK/SpoIIIE/SftA"/>
</dbReference>
<feature type="domain" description="Tyr recombinase" evidence="7">
    <location>
        <begin position="361"/>
        <end position="575"/>
    </location>
</feature>
<dbReference type="SUPFAM" id="SSF52540">
    <property type="entry name" value="P-loop containing nucleoside triphosphate hydrolases"/>
    <property type="match status" value="1"/>
</dbReference>
<dbReference type="InterPro" id="IPR011010">
    <property type="entry name" value="DNA_brk_join_enz"/>
</dbReference>
<dbReference type="PROSITE" id="PS51898">
    <property type="entry name" value="TYR_RECOMBINASE"/>
    <property type="match status" value="1"/>
</dbReference>
<dbReference type="SUPFAM" id="SSF56349">
    <property type="entry name" value="DNA breaking-rejoining enzymes"/>
    <property type="match status" value="1"/>
</dbReference>
<organism evidence="8 9">
    <name type="scientific">Nonomuraea cypriaca</name>
    <dbReference type="NCBI Taxonomy" id="1187855"/>
    <lineage>
        <taxon>Bacteria</taxon>
        <taxon>Bacillati</taxon>
        <taxon>Actinomycetota</taxon>
        <taxon>Actinomycetes</taxon>
        <taxon>Streptosporangiales</taxon>
        <taxon>Streptosporangiaceae</taxon>
        <taxon>Nonomuraea</taxon>
    </lineage>
</organism>
<dbReference type="PANTHER" id="PTHR22683">
    <property type="entry name" value="SPORULATION PROTEIN RELATED"/>
    <property type="match status" value="1"/>
</dbReference>
<dbReference type="Gene3D" id="1.10.443.10">
    <property type="entry name" value="Intergrase catalytic core"/>
    <property type="match status" value="1"/>
</dbReference>
<dbReference type="PANTHER" id="PTHR22683:SF41">
    <property type="entry name" value="DNA TRANSLOCASE FTSK"/>
    <property type="match status" value="1"/>
</dbReference>